<dbReference type="Proteomes" id="UP000822476">
    <property type="component" value="Unassembled WGS sequence"/>
</dbReference>
<reference evidence="8" key="1">
    <citation type="submission" date="2019-07" db="EMBL/GenBank/DDBJ databases">
        <title>Annotation for the trematode Paragonimus miyazaki's.</title>
        <authorList>
            <person name="Choi Y.-J."/>
        </authorList>
    </citation>
    <scope>NUCLEOTIDE SEQUENCE</scope>
    <source>
        <strain evidence="8">Japan</strain>
    </source>
</reference>
<evidence type="ECO:0000256" key="2">
    <source>
        <dbReference type="ARBA" id="ARBA00022737"/>
    </source>
</evidence>
<protein>
    <recommendedName>
        <fullName evidence="10">MRG domain-containing protein</fullName>
    </recommendedName>
</protein>
<comment type="subcellular location">
    <subcellularLocation>
        <location evidence="1">Mitochondrion</location>
    </subcellularLocation>
</comment>
<dbReference type="InterPro" id="IPR055063">
    <property type="entry name" value="Rib_mS39_PPR"/>
</dbReference>
<dbReference type="SUPFAM" id="SSF54160">
    <property type="entry name" value="Chromo domain-like"/>
    <property type="match status" value="1"/>
</dbReference>
<dbReference type="InterPro" id="IPR011990">
    <property type="entry name" value="TPR-like_helical_dom_sf"/>
</dbReference>
<dbReference type="Gene3D" id="1.25.40.10">
    <property type="entry name" value="Tetratricopeptide repeat domain"/>
    <property type="match status" value="1"/>
</dbReference>
<evidence type="ECO:0000256" key="4">
    <source>
        <dbReference type="ARBA" id="ARBA00023128"/>
    </source>
</evidence>
<evidence type="ECO:0000256" key="5">
    <source>
        <dbReference type="SAM" id="MobiDB-lite"/>
    </source>
</evidence>
<dbReference type="InterPro" id="IPR026541">
    <property type="entry name" value="MRG_dom"/>
</dbReference>
<dbReference type="Pfam" id="PF05712">
    <property type="entry name" value="MRG"/>
    <property type="match status" value="1"/>
</dbReference>
<dbReference type="PANTHER" id="PTHR16276:SF1">
    <property type="entry name" value="SMALL RIBOSOMAL SUBUNIT PROTEIN MS39"/>
    <property type="match status" value="1"/>
</dbReference>
<accession>A0A8S9YUK1</accession>
<dbReference type="InterPro" id="IPR037387">
    <property type="entry name" value="PTCD3"/>
</dbReference>
<keyword evidence="4" id="KW-0496">Mitochondrion</keyword>
<dbReference type="GO" id="GO:0043024">
    <property type="term" value="F:ribosomal small subunit binding"/>
    <property type="evidence" value="ECO:0007669"/>
    <property type="project" value="InterPro"/>
</dbReference>
<gene>
    <name evidence="8" type="ORF">EG68_09071</name>
</gene>
<feature type="region of interest" description="Disordered" evidence="5">
    <location>
        <begin position="412"/>
        <end position="514"/>
    </location>
</feature>
<evidence type="ECO:0000259" key="6">
    <source>
        <dbReference type="Pfam" id="PF05712"/>
    </source>
</evidence>
<feature type="compositionally biased region" description="Polar residues" evidence="5">
    <location>
        <begin position="485"/>
        <end position="505"/>
    </location>
</feature>
<keyword evidence="3" id="KW-0809">Transit peptide</keyword>
<feature type="domain" description="MSL3 chromodomain-like" evidence="7">
    <location>
        <begin position="6"/>
        <end position="78"/>
    </location>
</feature>
<evidence type="ECO:0000313" key="8">
    <source>
        <dbReference type="EMBL" id="KAF7252222.1"/>
    </source>
</evidence>
<dbReference type="GO" id="GO:0019843">
    <property type="term" value="F:rRNA binding"/>
    <property type="evidence" value="ECO:0007669"/>
    <property type="project" value="InterPro"/>
</dbReference>
<dbReference type="InterPro" id="IPR016197">
    <property type="entry name" value="Chromo-like_dom_sf"/>
</dbReference>
<dbReference type="Pfam" id="PF22732">
    <property type="entry name" value="MSL3_chromo-like"/>
    <property type="match status" value="1"/>
</dbReference>
<feature type="compositionally biased region" description="Polar residues" evidence="5">
    <location>
        <begin position="461"/>
        <end position="471"/>
    </location>
</feature>
<organism evidence="8 9">
    <name type="scientific">Paragonimus skrjabini miyazakii</name>
    <dbReference type="NCBI Taxonomy" id="59628"/>
    <lineage>
        <taxon>Eukaryota</taxon>
        <taxon>Metazoa</taxon>
        <taxon>Spiralia</taxon>
        <taxon>Lophotrochozoa</taxon>
        <taxon>Platyhelminthes</taxon>
        <taxon>Trematoda</taxon>
        <taxon>Digenea</taxon>
        <taxon>Plagiorchiida</taxon>
        <taxon>Troglotremata</taxon>
        <taxon>Troglotrematidae</taxon>
        <taxon>Paragonimus</taxon>
    </lineage>
</organism>
<feature type="compositionally biased region" description="Low complexity" evidence="5">
    <location>
        <begin position="418"/>
        <end position="430"/>
    </location>
</feature>
<keyword evidence="9" id="KW-1185">Reference proteome</keyword>
<dbReference type="Pfam" id="PF22330">
    <property type="entry name" value="Rib_mS39_PPR"/>
    <property type="match status" value="1"/>
</dbReference>
<comment type="caution">
    <text evidence="8">The sequence shown here is derived from an EMBL/GenBank/DDBJ whole genome shotgun (WGS) entry which is preliminary data.</text>
</comment>
<evidence type="ECO:0000256" key="1">
    <source>
        <dbReference type="ARBA" id="ARBA00004173"/>
    </source>
</evidence>
<dbReference type="EMBL" id="JTDE01004909">
    <property type="protein sequence ID" value="KAF7252222.1"/>
    <property type="molecule type" value="Genomic_DNA"/>
</dbReference>
<dbReference type="PANTHER" id="PTHR16276">
    <property type="entry name" value="PENTATRICOPEPTIDE REPEAT DOMAIN-CONTAINING PROTEIN 3"/>
    <property type="match status" value="1"/>
</dbReference>
<feature type="domain" description="MRG" evidence="6">
    <location>
        <begin position="243"/>
        <end position="388"/>
    </location>
</feature>
<dbReference type="GO" id="GO:0005739">
    <property type="term" value="C:mitochondrion"/>
    <property type="evidence" value="ECO:0007669"/>
    <property type="project" value="UniProtKB-SubCell"/>
</dbReference>
<dbReference type="InterPro" id="IPR053820">
    <property type="entry name" value="MSL3_chromo-like"/>
</dbReference>
<dbReference type="InterPro" id="IPR038217">
    <property type="entry name" value="MRG_C_sf"/>
</dbReference>
<evidence type="ECO:0008006" key="10">
    <source>
        <dbReference type="Google" id="ProtNLM"/>
    </source>
</evidence>
<dbReference type="Gene3D" id="2.30.30.140">
    <property type="match status" value="1"/>
</dbReference>
<evidence type="ECO:0000259" key="7">
    <source>
        <dbReference type="Pfam" id="PF22732"/>
    </source>
</evidence>
<dbReference type="OrthoDB" id="10044771at2759"/>
<sequence>MAIHRFEVGQKLLCFEPDSSKAKVIYLAKILKHVNKKSDVPYYAVHFQGWKCKWDREVPEHLLLENTEFNRMLKRRIDDIAHNVRCRLKRKQRIDQALELAAMSGESVNWDQIPGSQRHDRGRVHTCSQQTATVTSLNNPLPTKIDNVRSEEFEAVSLDEEDPVQSQYENLQVHRLFTAPVDLPGKLRSVLNSHGLGTPPSGTGSWCSVLQLLQSYVDGFPYAHSVTVLTQLQVSCSERAARVLGPAYLRTDQNRILCADVCSSLRVLFDTTLGSGLHPLEQQTSDRLQTEFYNNGRAFSPTAHLPPTVQSVYRYTSPRYELLPDLEAEKAPNLPCLNCPAHDILRLFVNLPRILEGLSMTLCRRAIVSRHLAMFLDYLERTSNYWFAEMSPIDFETKLSVRNAIPTASTGHIKSRLTTAQSTSETSSSTEPLVQISESPHRTSRTNRRGVPTSLGAPSLRGTNPNASVLNENLVKTEGDPVPPTISQSSDPHTSISTPARSTGSPPAPNVSKHVQLFGPHQCLPRQKLRSLQIVSSSEHQIQPAISNAQTNKSVRSPTLSKTHTQPIRCSTRLTERPVTTEGRVLRPSCFISCSFQFLIRPIRSCGPPCVYSAAGLRSCSSVTSQSTSTQSDVHPPLKKYRDHTSVLRSLAACVQPCPDAPDFRLGGDPWLGSTFQSRTFLLARAKGRLAARLAARDYFPNDVVAIAKELPRMNRFLPLITPNEVLKRTSDGSFTPAEAMERLILLLAPQHAWKLYHEMAPEEPWSSEMLHRLLDLLCATSCSPLSGNDLSCLPDADEVYFMDELAIFEKQLNDRHPTSKPIMTFETSEVSGEADEIDTVTDSTDQQLSITETSASTFHIRWSLGNHAEQLFSKKRKTLQTCAGYSSMIRGAAKHHNPKRALQLAEEAWNIEAIGSCMDVTTYSLLLRSLHHLNEADLWPIARSIFDRMITFNHVPDMQVFSSFLYSLAESVISWTKRADSPSVIEAQLDNHVAIALGLLDEIRLLGLEPSLGVMANLLRTIHFARLPTQPGQTDRALMNRPGYSASELVDSFVSELELRFKSICPSRWDGWTLDDFGFFPIAMRIASIENNLSLAWKIDNLLVGTSDRRFFLSTSQDKRTYVFAYSLLVNSNFWISRDNPLQVIQRVERLYRTYRDVIATTSKMVSRIISICEKMLTTLPDKNASTDQMEAKRLTYLCLCDMFSDLTDQFRFTSNLQAQKSILLLAQLLAEHASQNPSLAVATAMSVLTRLKLAAEKSVLDATRRASESPMRNSNVPQAFKDSEFIRYLIQMNFPAAFQVLYEPEHHLEPTSSQQLVIQQMITTLHEWFTYAVSQGAVLWSWAPPVIGFLWEHDDDLNNELVWDALLQLSTLPYTPTCQVEDSKYQSLLNPVLNALDQSISASTSGVHLLEKRRELLSVVQQALHDGASKIRLQSDSSSDSRMTVTG</sequence>
<evidence type="ECO:0000313" key="9">
    <source>
        <dbReference type="Proteomes" id="UP000822476"/>
    </source>
</evidence>
<evidence type="ECO:0000256" key="3">
    <source>
        <dbReference type="ARBA" id="ARBA00022946"/>
    </source>
</evidence>
<proteinExistence type="predicted"/>
<dbReference type="GO" id="GO:0032543">
    <property type="term" value="P:mitochondrial translation"/>
    <property type="evidence" value="ECO:0007669"/>
    <property type="project" value="InterPro"/>
</dbReference>
<name>A0A8S9YUK1_9TREM</name>
<dbReference type="Gene3D" id="1.10.274.30">
    <property type="entry name" value="MRG domain"/>
    <property type="match status" value="1"/>
</dbReference>
<keyword evidence="2" id="KW-0677">Repeat</keyword>